<dbReference type="OMA" id="RNPRTIR"/>
<dbReference type="OrthoDB" id="3686832at2759"/>
<dbReference type="Proteomes" id="UP000016934">
    <property type="component" value="Unassembled WGS sequence"/>
</dbReference>
<dbReference type="HOGENOM" id="CLU_120560_0_0_1"/>
<evidence type="ECO:0000313" key="3">
    <source>
        <dbReference type="Proteomes" id="UP000016934"/>
    </source>
</evidence>
<feature type="region of interest" description="Disordered" evidence="1">
    <location>
        <begin position="71"/>
        <end position="104"/>
    </location>
</feature>
<dbReference type="AlphaFoldDB" id="M2STP7"/>
<protein>
    <submittedName>
        <fullName evidence="2">Uncharacterized protein</fullName>
    </submittedName>
</protein>
<dbReference type="EMBL" id="KB445641">
    <property type="protein sequence ID" value="EMD65655.1"/>
    <property type="molecule type" value="Genomic_DNA"/>
</dbReference>
<organism evidence="2 3">
    <name type="scientific">Cochliobolus sativus (strain ND90Pr / ATCC 201652)</name>
    <name type="common">Common root rot and spot blotch fungus</name>
    <name type="synonym">Bipolaris sorokiniana</name>
    <dbReference type="NCBI Taxonomy" id="665912"/>
    <lineage>
        <taxon>Eukaryota</taxon>
        <taxon>Fungi</taxon>
        <taxon>Dikarya</taxon>
        <taxon>Ascomycota</taxon>
        <taxon>Pezizomycotina</taxon>
        <taxon>Dothideomycetes</taxon>
        <taxon>Pleosporomycetidae</taxon>
        <taxon>Pleosporales</taxon>
        <taxon>Pleosporineae</taxon>
        <taxon>Pleosporaceae</taxon>
        <taxon>Bipolaris</taxon>
    </lineage>
</organism>
<reference evidence="3" key="2">
    <citation type="journal article" date="2013" name="PLoS Genet.">
        <title>Comparative genome structure, secondary metabolite, and effector coding capacity across Cochliobolus pathogens.</title>
        <authorList>
            <person name="Condon B.J."/>
            <person name="Leng Y."/>
            <person name="Wu D."/>
            <person name="Bushley K.E."/>
            <person name="Ohm R.A."/>
            <person name="Otillar R."/>
            <person name="Martin J."/>
            <person name="Schackwitz W."/>
            <person name="Grimwood J."/>
            <person name="MohdZainudin N."/>
            <person name="Xue C."/>
            <person name="Wang R."/>
            <person name="Manning V.A."/>
            <person name="Dhillon B."/>
            <person name="Tu Z.J."/>
            <person name="Steffenson B.J."/>
            <person name="Salamov A."/>
            <person name="Sun H."/>
            <person name="Lowry S."/>
            <person name="LaButti K."/>
            <person name="Han J."/>
            <person name="Copeland A."/>
            <person name="Lindquist E."/>
            <person name="Barry K."/>
            <person name="Schmutz J."/>
            <person name="Baker S.E."/>
            <person name="Ciuffetti L.M."/>
            <person name="Grigoriev I.V."/>
            <person name="Zhong S."/>
            <person name="Turgeon B.G."/>
        </authorList>
    </citation>
    <scope>NUCLEOTIDE SEQUENCE [LARGE SCALE GENOMIC DNA]</scope>
    <source>
        <strain evidence="3">ND90Pr / ATCC 201652</strain>
    </source>
</reference>
<name>M2STP7_COCSN</name>
<dbReference type="KEGG" id="bsc:COCSADRAFT_354924"/>
<proteinExistence type="predicted"/>
<reference evidence="2 3" key="1">
    <citation type="journal article" date="2012" name="PLoS Pathog.">
        <title>Diverse lifestyles and strategies of plant pathogenesis encoded in the genomes of eighteen Dothideomycetes fungi.</title>
        <authorList>
            <person name="Ohm R.A."/>
            <person name="Feau N."/>
            <person name="Henrissat B."/>
            <person name="Schoch C.L."/>
            <person name="Horwitz B.A."/>
            <person name="Barry K.W."/>
            <person name="Condon B.J."/>
            <person name="Copeland A.C."/>
            <person name="Dhillon B."/>
            <person name="Glaser F."/>
            <person name="Hesse C.N."/>
            <person name="Kosti I."/>
            <person name="LaButti K."/>
            <person name="Lindquist E.A."/>
            <person name="Lucas S."/>
            <person name="Salamov A.A."/>
            <person name="Bradshaw R.E."/>
            <person name="Ciuffetti L."/>
            <person name="Hamelin R.C."/>
            <person name="Kema G.H.J."/>
            <person name="Lawrence C."/>
            <person name="Scott J.A."/>
            <person name="Spatafora J.W."/>
            <person name="Turgeon B.G."/>
            <person name="de Wit P.J.G.M."/>
            <person name="Zhong S."/>
            <person name="Goodwin S.B."/>
            <person name="Grigoriev I.V."/>
        </authorList>
    </citation>
    <scope>NUCLEOTIDE SEQUENCE [LARGE SCALE GENOMIC DNA]</scope>
    <source>
        <strain evidence="3">ND90Pr / ATCC 201652</strain>
    </source>
</reference>
<gene>
    <name evidence="2" type="ORF">COCSADRAFT_354924</name>
</gene>
<evidence type="ECO:0000256" key="1">
    <source>
        <dbReference type="SAM" id="MobiDB-lite"/>
    </source>
</evidence>
<feature type="region of interest" description="Disordered" evidence="1">
    <location>
        <begin position="18"/>
        <end position="54"/>
    </location>
</feature>
<evidence type="ECO:0000313" key="2">
    <source>
        <dbReference type="EMBL" id="EMD65655.1"/>
    </source>
</evidence>
<dbReference type="RefSeq" id="XP_007698737.1">
    <property type="nucleotide sequence ID" value="XM_007700547.1"/>
</dbReference>
<dbReference type="GeneID" id="19138328"/>
<keyword evidence="3" id="KW-1185">Reference proteome</keyword>
<accession>M2STP7</accession>
<sequence>MYESHPSSLFTNMLRTLKPKSVGPSDDTPLVVPQTPSSPINRRDPALNSGPISKTFRLLPRNPRTIRKLNKIKAASTIPSASTKREPESSSTGGTTAKTYTFEPSQQENVTVTIWSTDYSTTNELVTTESENNGNTETEEEDSEQQWLDHLMGAHDGRDPYGLASKPYLDAGLLPPWKRCRWCEESLVWLQGRGG</sequence>
<feature type="compositionally biased region" description="Polar residues" evidence="1">
    <location>
        <begin position="89"/>
        <end position="104"/>
    </location>
</feature>